<dbReference type="InterPro" id="IPR038488">
    <property type="entry name" value="Integrase_DNA-bd_sf"/>
</dbReference>
<dbReference type="AlphaFoldDB" id="A0A2T3HU35"/>
<comment type="similarity">
    <text evidence="1">Belongs to the 'phage' integrase family.</text>
</comment>
<dbReference type="OrthoDB" id="9795573at2"/>
<gene>
    <name evidence="6" type="ORF">C0W81_16890</name>
</gene>
<protein>
    <submittedName>
        <fullName evidence="6">Site-specific integrase</fullName>
    </submittedName>
</protein>
<evidence type="ECO:0000259" key="5">
    <source>
        <dbReference type="PROSITE" id="PS51898"/>
    </source>
</evidence>
<dbReference type="InterPro" id="IPR050808">
    <property type="entry name" value="Phage_Integrase"/>
</dbReference>
<dbReference type="Pfam" id="PF00589">
    <property type="entry name" value="Phage_integrase"/>
    <property type="match status" value="1"/>
</dbReference>
<name>A0A2T3HU35_9GAMM</name>
<dbReference type="Proteomes" id="UP000241858">
    <property type="component" value="Unassembled WGS sequence"/>
</dbReference>
<proteinExistence type="inferred from homology"/>
<dbReference type="PROSITE" id="PS51898">
    <property type="entry name" value="TYR_RECOMBINASE"/>
    <property type="match status" value="1"/>
</dbReference>
<dbReference type="GO" id="GO:0015074">
    <property type="term" value="P:DNA integration"/>
    <property type="evidence" value="ECO:0007669"/>
    <property type="project" value="UniProtKB-KW"/>
</dbReference>
<dbReference type="InterPro" id="IPR011010">
    <property type="entry name" value="DNA_brk_join_enz"/>
</dbReference>
<evidence type="ECO:0000256" key="2">
    <source>
        <dbReference type="ARBA" id="ARBA00022908"/>
    </source>
</evidence>
<evidence type="ECO:0000256" key="3">
    <source>
        <dbReference type="ARBA" id="ARBA00023125"/>
    </source>
</evidence>
<keyword evidence="3" id="KW-0238">DNA-binding</keyword>
<dbReference type="GO" id="GO:0006310">
    <property type="term" value="P:DNA recombination"/>
    <property type="evidence" value="ECO:0007669"/>
    <property type="project" value="UniProtKB-KW"/>
</dbReference>
<dbReference type="Pfam" id="PF13356">
    <property type="entry name" value="Arm-DNA-bind_3"/>
    <property type="match status" value="1"/>
</dbReference>
<organism evidence="6 7">
    <name type="scientific">Photobacterium aquimaris</name>
    <dbReference type="NCBI Taxonomy" id="512643"/>
    <lineage>
        <taxon>Bacteria</taxon>
        <taxon>Pseudomonadati</taxon>
        <taxon>Pseudomonadota</taxon>
        <taxon>Gammaproteobacteria</taxon>
        <taxon>Vibrionales</taxon>
        <taxon>Vibrionaceae</taxon>
        <taxon>Photobacterium</taxon>
    </lineage>
</organism>
<dbReference type="Gene3D" id="1.10.150.130">
    <property type="match status" value="1"/>
</dbReference>
<evidence type="ECO:0000256" key="1">
    <source>
        <dbReference type="ARBA" id="ARBA00008857"/>
    </source>
</evidence>
<dbReference type="InterPro" id="IPR002104">
    <property type="entry name" value="Integrase_catalytic"/>
</dbReference>
<evidence type="ECO:0000313" key="7">
    <source>
        <dbReference type="Proteomes" id="UP000241858"/>
    </source>
</evidence>
<keyword evidence="2" id="KW-0229">DNA integration</keyword>
<comment type="caution">
    <text evidence="6">The sequence shown here is derived from an EMBL/GenBank/DDBJ whole genome shotgun (WGS) entry which is preliminary data.</text>
</comment>
<reference evidence="6 7" key="1">
    <citation type="submission" date="2018-03" db="EMBL/GenBank/DDBJ databases">
        <title>Whole genome sequencing of Histamine producing bacteria.</title>
        <authorList>
            <person name="Butler K."/>
        </authorList>
    </citation>
    <scope>NUCLEOTIDE SEQUENCE [LARGE SCALE GENOMIC DNA]</scope>
    <source>
        <strain evidence="6 7">DSM 23343</strain>
    </source>
</reference>
<dbReference type="PANTHER" id="PTHR30629">
    <property type="entry name" value="PROPHAGE INTEGRASE"/>
    <property type="match status" value="1"/>
</dbReference>
<dbReference type="InterPro" id="IPR013762">
    <property type="entry name" value="Integrase-like_cat_sf"/>
</dbReference>
<dbReference type="SUPFAM" id="SSF56349">
    <property type="entry name" value="DNA breaking-rejoining enzymes"/>
    <property type="match status" value="1"/>
</dbReference>
<sequence>MMASVNKLSDAYLRSIHNKPYSGKTVVSDGLGLTVRISPKGHISWLYRYRLSGYNSNPQSVRLGNYPEISLKQAREIRDSYRSWVMSGNDPKIELKMKLQKQLTSVTVKDALEYWLVEYAQFHRKNVSKNCAQFNRHIYPYIGDLPLERVETIHWLECFDRINHGIPKKRQPAPVAAGQVFQAAKQALIFCRKRGYATSHVLDDLTISDVGKKEAKRDRVLTDIELQDVSNFCELISTPVYYQRLIKLLVVFGARTQEIRLSQWHEWDFDNGLWTVPKSNSKTSEKITRPIPDELRAWLLALKAQTQKSGYILGSLKTAENVSQYGRRLWTKFGHKEKWTLHDLRRTMATKLNDLGVLPHIVEHLLGHSVAGVAGIYNRSEYVLEKTKALKCWLYFLYKGEISTQNDCYKK</sequence>
<keyword evidence="4" id="KW-0233">DNA recombination</keyword>
<dbReference type="CDD" id="cd00801">
    <property type="entry name" value="INT_P4_C"/>
    <property type="match status" value="1"/>
</dbReference>
<dbReference type="InterPro" id="IPR025166">
    <property type="entry name" value="Integrase_DNA_bind_dom"/>
</dbReference>
<accession>A0A2T3HU35</accession>
<feature type="domain" description="Tyr recombinase" evidence="5">
    <location>
        <begin position="216"/>
        <end position="391"/>
    </location>
</feature>
<evidence type="ECO:0000313" key="6">
    <source>
        <dbReference type="EMBL" id="PST99746.1"/>
    </source>
</evidence>
<dbReference type="Gene3D" id="3.30.160.390">
    <property type="entry name" value="Integrase, DNA-binding domain"/>
    <property type="match status" value="1"/>
</dbReference>
<evidence type="ECO:0000256" key="4">
    <source>
        <dbReference type="ARBA" id="ARBA00023172"/>
    </source>
</evidence>
<dbReference type="GO" id="GO:0003677">
    <property type="term" value="F:DNA binding"/>
    <property type="evidence" value="ECO:0007669"/>
    <property type="project" value="UniProtKB-KW"/>
</dbReference>
<dbReference type="Gene3D" id="1.10.443.10">
    <property type="entry name" value="Intergrase catalytic core"/>
    <property type="match status" value="1"/>
</dbReference>
<dbReference type="InterPro" id="IPR010998">
    <property type="entry name" value="Integrase_recombinase_N"/>
</dbReference>
<dbReference type="PANTHER" id="PTHR30629:SF2">
    <property type="entry name" value="PROPHAGE INTEGRASE INTS-RELATED"/>
    <property type="match status" value="1"/>
</dbReference>
<dbReference type="EMBL" id="PYLY01000043">
    <property type="protein sequence ID" value="PST99746.1"/>
    <property type="molecule type" value="Genomic_DNA"/>
</dbReference>